<comment type="caution">
    <text evidence="2">The sequence shown here is derived from an EMBL/GenBank/DDBJ whole genome shotgun (WGS) entry which is preliminary data.</text>
</comment>
<keyword evidence="1" id="KW-0472">Membrane</keyword>
<keyword evidence="3" id="KW-1185">Reference proteome</keyword>
<evidence type="ECO:0000313" key="3">
    <source>
        <dbReference type="Proteomes" id="UP000609651"/>
    </source>
</evidence>
<dbReference type="InterPro" id="IPR019099">
    <property type="entry name" value="Uncharacterised_PGPGW_TM"/>
</dbReference>
<proteinExistence type="predicted"/>
<feature type="transmembrane region" description="Helical" evidence="1">
    <location>
        <begin position="12"/>
        <end position="33"/>
    </location>
</feature>
<gene>
    <name evidence="2" type="ORF">LzC2_19340</name>
</gene>
<name>A0ABX1VCT8_9PLAN</name>
<reference evidence="2 3" key="1">
    <citation type="journal article" date="2020" name="Syst. Appl. Microbiol.">
        <title>Alienimonas chondri sp. nov., a novel planctomycete isolated from the biofilm of the red alga Chondrus crispus.</title>
        <authorList>
            <person name="Vitorino I."/>
            <person name="Albuquerque L."/>
            <person name="Wiegand S."/>
            <person name="Kallscheuer N."/>
            <person name="da Costa M.S."/>
            <person name="Lobo-da-Cunha A."/>
            <person name="Jogler C."/>
            <person name="Lage O.M."/>
        </authorList>
    </citation>
    <scope>NUCLEOTIDE SEQUENCE [LARGE SCALE GENOMIC DNA]</scope>
    <source>
        <strain evidence="2 3">LzC2</strain>
    </source>
</reference>
<evidence type="ECO:0000313" key="2">
    <source>
        <dbReference type="EMBL" id="NNJ25859.1"/>
    </source>
</evidence>
<dbReference type="Proteomes" id="UP000609651">
    <property type="component" value="Unassembled WGS sequence"/>
</dbReference>
<accession>A0ABX1VCT8</accession>
<protein>
    <recommendedName>
        <fullName evidence="4">Transmembrane protein (PGPGW)</fullName>
    </recommendedName>
</protein>
<dbReference type="EMBL" id="WTPX01000052">
    <property type="protein sequence ID" value="NNJ25859.1"/>
    <property type="molecule type" value="Genomic_DNA"/>
</dbReference>
<keyword evidence="1" id="KW-0812">Transmembrane</keyword>
<organism evidence="2 3">
    <name type="scientific">Alienimonas chondri</name>
    <dbReference type="NCBI Taxonomy" id="2681879"/>
    <lineage>
        <taxon>Bacteria</taxon>
        <taxon>Pseudomonadati</taxon>
        <taxon>Planctomycetota</taxon>
        <taxon>Planctomycetia</taxon>
        <taxon>Planctomycetales</taxon>
        <taxon>Planctomycetaceae</taxon>
        <taxon>Alienimonas</taxon>
    </lineage>
</organism>
<feature type="transmembrane region" description="Helical" evidence="1">
    <location>
        <begin position="72"/>
        <end position="102"/>
    </location>
</feature>
<evidence type="ECO:0008006" key="4">
    <source>
        <dbReference type="Google" id="ProtNLM"/>
    </source>
</evidence>
<sequence>MAFADRNATALSYVAALSAVGFFGGLLALPWLVAGIPADYFVGPHRPVTRSPRTGRPLSPTVVWSGRIAKNLAGVTLVLAGVAMLVLPGQGVLTILAGVILTDMPGKRRFERAVVRRPVVLRTLNSLRRRRGAEPLRVD</sequence>
<keyword evidence="1" id="KW-1133">Transmembrane helix</keyword>
<evidence type="ECO:0000256" key="1">
    <source>
        <dbReference type="SAM" id="Phobius"/>
    </source>
</evidence>
<dbReference type="Pfam" id="PF09656">
    <property type="entry name" value="PGPGW"/>
    <property type="match status" value="1"/>
</dbReference>